<accession>A0A849C482</accession>
<protein>
    <submittedName>
        <fullName evidence="1">Uncharacterized protein</fullName>
    </submittedName>
</protein>
<evidence type="ECO:0000313" key="2">
    <source>
        <dbReference type="Proteomes" id="UP000586827"/>
    </source>
</evidence>
<name>A0A849C482_9NOCA</name>
<gene>
    <name evidence="1" type="ORF">HLB23_21620</name>
</gene>
<dbReference type="EMBL" id="JABELX010000007">
    <property type="protein sequence ID" value="NNH72426.1"/>
    <property type="molecule type" value="Genomic_DNA"/>
</dbReference>
<sequence>MRAAVICAVRAAEVLGDAVIVPLHGEGWAHFSETLDYLARNFDYAGRADQPRIPVAGEVLTVATG</sequence>
<dbReference type="InterPro" id="IPR036866">
    <property type="entry name" value="RibonucZ/Hydroxyglut_hydro"/>
</dbReference>
<dbReference type="AlphaFoldDB" id="A0A849C482"/>
<proteinExistence type="predicted"/>
<dbReference type="Proteomes" id="UP000586827">
    <property type="component" value="Unassembled WGS sequence"/>
</dbReference>
<organism evidence="1 2">
    <name type="scientific">Nocardia uniformis</name>
    <dbReference type="NCBI Taxonomy" id="53432"/>
    <lineage>
        <taxon>Bacteria</taxon>
        <taxon>Bacillati</taxon>
        <taxon>Actinomycetota</taxon>
        <taxon>Actinomycetes</taxon>
        <taxon>Mycobacteriales</taxon>
        <taxon>Nocardiaceae</taxon>
        <taxon>Nocardia</taxon>
    </lineage>
</organism>
<evidence type="ECO:0000313" key="1">
    <source>
        <dbReference type="EMBL" id="NNH72426.1"/>
    </source>
</evidence>
<reference evidence="1 2" key="1">
    <citation type="submission" date="2020-05" db="EMBL/GenBank/DDBJ databases">
        <title>MicrobeNet Type strains.</title>
        <authorList>
            <person name="Nicholson A.C."/>
        </authorList>
    </citation>
    <scope>NUCLEOTIDE SEQUENCE [LARGE SCALE GENOMIC DNA]</scope>
    <source>
        <strain evidence="1 2">JCM 3224</strain>
    </source>
</reference>
<dbReference type="RefSeq" id="WP_157552053.1">
    <property type="nucleotide sequence ID" value="NZ_JABELX010000007.1"/>
</dbReference>
<keyword evidence="2" id="KW-1185">Reference proteome</keyword>
<dbReference type="Gene3D" id="3.60.15.10">
    <property type="entry name" value="Ribonuclease Z/Hydroxyacylglutathione hydrolase-like"/>
    <property type="match status" value="1"/>
</dbReference>
<comment type="caution">
    <text evidence="1">The sequence shown here is derived from an EMBL/GenBank/DDBJ whole genome shotgun (WGS) entry which is preliminary data.</text>
</comment>